<dbReference type="PANTHER" id="PTHR43214:SF43">
    <property type="entry name" value="TWO-COMPONENT RESPONSE REGULATOR"/>
    <property type="match status" value="1"/>
</dbReference>
<dbReference type="PRINTS" id="PR00038">
    <property type="entry name" value="HTHLUXR"/>
</dbReference>
<dbReference type="InterPro" id="IPR000792">
    <property type="entry name" value="Tscrpt_reg_LuxR_C"/>
</dbReference>
<dbReference type="InterPro" id="IPR039420">
    <property type="entry name" value="WalR-like"/>
</dbReference>
<dbReference type="GO" id="GO:0006355">
    <property type="term" value="P:regulation of DNA-templated transcription"/>
    <property type="evidence" value="ECO:0007669"/>
    <property type="project" value="InterPro"/>
</dbReference>
<sequence>MELRNQIIFISKKVLNSIKNFDFNFETTIFIYDKELNVLYSKSNDENKDLCKLVIEESVENNAFILSSLQNTTVKTKNQISGKDFSVISSPFHEIKNKELQGYVGIFTTDDSENFKMISEMLANQISYELHVYREKLLIEEIIKTDRSSLFTREPQHKVDLRIIQNITQGLKDKEIADNLHISVSTVRNHINKLFEELDVASRSQLISLHYENKLHEILHEVKMENRNLKYF</sequence>
<dbReference type="RefSeq" id="WP_367406550.1">
    <property type="nucleotide sequence ID" value="NZ_JARNBH010000008.1"/>
</dbReference>
<comment type="caution">
    <text evidence="5">The sequence shown here is derived from an EMBL/GenBank/DDBJ whole genome shotgun (WGS) entry which is preliminary data.</text>
</comment>
<dbReference type="EMBL" id="JARNBH010000008">
    <property type="protein sequence ID" value="MEC0273009.1"/>
    <property type="molecule type" value="Genomic_DNA"/>
</dbReference>
<evidence type="ECO:0000259" key="4">
    <source>
        <dbReference type="PROSITE" id="PS50043"/>
    </source>
</evidence>
<dbReference type="Gene3D" id="1.10.10.10">
    <property type="entry name" value="Winged helix-like DNA-binding domain superfamily/Winged helix DNA-binding domain"/>
    <property type="match status" value="1"/>
</dbReference>
<evidence type="ECO:0000256" key="1">
    <source>
        <dbReference type="ARBA" id="ARBA00023015"/>
    </source>
</evidence>
<dbReference type="SUPFAM" id="SSF46894">
    <property type="entry name" value="C-terminal effector domain of the bipartite response regulators"/>
    <property type="match status" value="1"/>
</dbReference>
<feature type="domain" description="HTH luxR-type" evidence="4">
    <location>
        <begin position="154"/>
        <end position="214"/>
    </location>
</feature>
<keyword evidence="2" id="KW-0238">DNA-binding</keyword>
<protein>
    <submittedName>
        <fullName evidence="5">LuxR C-terminal-related transcriptional regulator</fullName>
    </submittedName>
</protein>
<dbReference type="Proteomes" id="UP001307168">
    <property type="component" value="Unassembled WGS sequence"/>
</dbReference>
<dbReference type="Pfam" id="PF00196">
    <property type="entry name" value="GerE"/>
    <property type="match status" value="1"/>
</dbReference>
<keyword evidence="6" id="KW-1185">Reference proteome</keyword>
<proteinExistence type="predicted"/>
<dbReference type="PANTHER" id="PTHR43214">
    <property type="entry name" value="TWO-COMPONENT RESPONSE REGULATOR"/>
    <property type="match status" value="1"/>
</dbReference>
<dbReference type="InterPro" id="IPR036388">
    <property type="entry name" value="WH-like_DNA-bd_sf"/>
</dbReference>
<dbReference type="SMART" id="SM00421">
    <property type="entry name" value="HTH_LUXR"/>
    <property type="match status" value="1"/>
</dbReference>
<evidence type="ECO:0000256" key="3">
    <source>
        <dbReference type="ARBA" id="ARBA00023163"/>
    </source>
</evidence>
<dbReference type="CDD" id="cd06170">
    <property type="entry name" value="LuxR_C_like"/>
    <property type="match status" value="1"/>
</dbReference>
<gene>
    <name evidence="5" type="ORF">P4706_07965</name>
</gene>
<evidence type="ECO:0000313" key="6">
    <source>
        <dbReference type="Proteomes" id="UP001307168"/>
    </source>
</evidence>
<dbReference type="PROSITE" id="PS50043">
    <property type="entry name" value="HTH_LUXR_2"/>
    <property type="match status" value="1"/>
</dbReference>
<evidence type="ECO:0000256" key="2">
    <source>
        <dbReference type="ARBA" id="ARBA00023125"/>
    </source>
</evidence>
<dbReference type="AlphaFoldDB" id="A0AAW9NCU0"/>
<organism evidence="5 6">
    <name type="scientific">Peribacillus castrilensis</name>
    <dbReference type="NCBI Taxonomy" id="2897690"/>
    <lineage>
        <taxon>Bacteria</taxon>
        <taxon>Bacillati</taxon>
        <taxon>Bacillota</taxon>
        <taxon>Bacilli</taxon>
        <taxon>Bacillales</taxon>
        <taxon>Bacillaceae</taxon>
        <taxon>Peribacillus</taxon>
    </lineage>
</organism>
<accession>A0AAW9NCU0</accession>
<keyword evidence="1" id="KW-0805">Transcription regulation</keyword>
<reference evidence="5 6" key="1">
    <citation type="submission" date="2023-03" db="EMBL/GenBank/DDBJ databases">
        <title>Bacillus Genome Sequencing.</title>
        <authorList>
            <person name="Dunlap C."/>
        </authorList>
    </citation>
    <scope>NUCLEOTIDE SEQUENCE [LARGE SCALE GENOMIC DNA]</scope>
    <source>
        <strain evidence="5 6">B-41290</strain>
    </source>
</reference>
<evidence type="ECO:0000313" key="5">
    <source>
        <dbReference type="EMBL" id="MEC0273009.1"/>
    </source>
</evidence>
<name>A0AAW9NCU0_9BACI</name>
<dbReference type="GO" id="GO:0003677">
    <property type="term" value="F:DNA binding"/>
    <property type="evidence" value="ECO:0007669"/>
    <property type="project" value="UniProtKB-KW"/>
</dbReference>
<keyword evidence="3" id="KW-0804">Transcription</keyword>
<dbReference type="InterPro" id="IPR016032">
    <property type="entry name" value="Sig_transdc_resp-reg_C-effctor"/>
</dbReference>